<sequence>MTIRLRASTEAQLDALLAPLAAHGVDRTEMFHALVEAADLDYAKAAVQRRRHRLADLA</sequence>
<accession>A0A6J7J979</accession>
<dbReference type="EMBL" id="CAFBMK010000227">
    <property type="protein sequence ID" value="CAB4939257.1"/>
    <property type="molecule type" value="Genomic_DNA"/>
</dbReference>
<organism evidence="1">
    <name type="scientific">freshwater metagenome</name>
    <dbReference type="NCBI Taxonomy" id="449393"/>
    <lineage>
        <taxon>unclassified sequences</taxon>
        <taxon>metagenomes</taxon>
        <taxon>ecological metagenomes</taxon>
    </lineage>
</organism>
<evidence type="ECO:0000313" key="1">
    <source>
        <dbReference type="EMBL" id="CAB4939257.1"/>
    </source>
</evidence>
<reference evidence="1" key="1">
    <citation type="submission" date="2020-05" db="EMBL/GenBank/DDBJ databases">
        <authorList>
            <person name="Chiriac C."/>
            <person name="Salcher M."/>
            <person name="Ghai R."/>
            <person name="Kavagutti S V."/>
        </authorList>
    </citation>
    <scope>NUCLEOTIDE SEQUENCE</scope>
</reference>
<dbReference type="AlphaFoldDB" id="A0A6J7J979"/>
<name>A0A6J7J979_9ZZZZ</name>
<protein>
    <submittedName>
        <fullName evidence="1">Unannotated protein</fullName>
    </submittedName>
</protein>
<proteinExistence type="predicted"/>
<gene>
    <name evidence="1" type="ORF">UFOPK3564_02841</name>
</gene>